<sequence length="144" mass="15262">MTDPLVRRRDAAQQILDAWKARPLRLGTNDCVRMIAAHLRKLGYKVKLPPSGSYRTVASATKALRAAGFSSVGAALDDLGLERIAPAAAIVGDILELPAVDGLGAFAIALGNGRAAAYHEDVAGGVQVIQPLEYVDAWRAPPRH</sequence>
<dbReference type="InterPro" id="IPR053802">
    <property type="entry name" value="DUF6950"/>
</dbReference>
<keyword evidence="3" id="KW-1185">Reference proteome</keyword>
<protein>
    <recommendedName>
        <fullName evidence="1">DUF6950 domain-containing protein</fullName>
    </recommendedName>
</protein>
<dbReference type="RefSeq" id="WP_184161630.1">
    <property type="nucleotide sequence ID" value="NZ_JACHLN010000001.1"/>
</dbReference>
<evidence type="ECO:0000259" key="1">
    <source>
        <dbReference type="Pfam" id="PF22262"/>
    </source>
</evidence>
<dbReference type="Proteomes" id="UP000575241">
    <property type="component" value="Unassembled WGS sequence"/>
</dbReference>
<evidence type="ECO:0000313" key="3">
    <source>
        <dbReference type="Proteomes" id="UP000575241"/>
    </source>
</evidence>
<name>A0A7W7NR21_9SPHN</name>
<comment type="caution">
    <text evidence="2">The sequence shown here is derived from an EMBL/GenBank/DDBJ whole genome shotgun (WGS) entry which is preliminary data.</text>
</comment>
<dbReference type="AlphaFoldDB" id="A0A7W7NR21"/>
<reference evidence="2 3" key="1">
    <citation type="submission" date="2020-08" db="EMBL/GenBank/DDBJ databases">
        <title>Functional genomics of gut bacteria from endangered species of beetles.</title>
        <authorList>
            <person name="Carlos-Shanley C."/>
        </authorList>
    </citation>
    <scope>NUCLEOTIDE SEQUENCE [LARGE SCALE GENOMIC DNA]</scope>
    <source>
        <strain evidence="2 3">S00224</strain>
    </source>
</reference>
<evidence type="ECO:0000313" key="2">
    <source>
        <dbReference type="EMBL" id="MBB4837301.1"/>
    </source>
</evidence>
<accession>A0A7W7NR21</accession>
<dbReference type="Pfam" id="PF22262">
    <property type="entry name" value="DUF6950"/>
    <property type="match status" value="1"/>
</dbReference>
<gene>
    <name evidence="2" type="ORF">HNP52_000352</name>
</gene>
<feature type="domain" description="DUF6950" evidence="1">
    <location>
        <begin position="10"/>
        <end position="139"/>
    </location>
</feature>
<proteinExistence type="predicted"/>
<organism evidence="2 3">
    <name type="scientific">Sphingomonas kyeonggiensis</name>
    <dbReference type="NCBI Taxonomy" id="1268553"/>
    <lineage>
        <taxon>Bacteria</taxon>
        <taxon>Pseudomonadati</taxon>
        <taxon>Pseudomonadota</taxon>
        <taxon>Alphaproteobacteria</taxon>
        <taxon>Sphingomonadales</taxon>
        <taxon>Sphingomonadaceae</taxon>
        <taxon>Sphingomonas</taxon>
    </lineage>
</organism>
<dbReference type="EMBL" id="JACHLN010000001">
    <property type="protein sequence ID" value="MBB4837301.1"/>
    <property type="molecule type" value="Genomic_DNA"/>
</dbReference>